<dbReference type="EC" id="5.6.2.4" evidence="13"/>
<dbReference type="SMART" id="SM00487">
    <property type="entry name" value="DEXDc"/>
    <property type="match status" value="1"/>
</dbReference>
<dbReference type="NCBIfam" id="NF008168">
    <property type="entry name" value="PRK10917.2-2"/>
    <property type="match status" value="1"/>
</dbReference>
<feature type="compositionally biased region" description="Basic and acidic residues" evidence="14">
    <location>
        <begin position="523"/>
        <end position="533"/>
    </location>
</feature>
<comment type="caution">
    <text evidence="17">The sequence shown here is derived from an EMBL/GenBank/DDBJ whole genome shotgun (WGS) entry which is preliminary data.</text>
</comment>
<dbReference type="PANTHER" id="PTHR47964:SF1">
    <property type="entry name" value="ATP-DEPENDENT DNA HELICASE HOMOLOG RECG, CHLOROPLASTIC"/>
    <property type="match status" value="1"/>
</dbReference>
<keyword evidence="3 13" id="KW-0227">DNA damage</keyword>
<keyword evidence="8 13" id="KW-0233">DNA recombination</keyword>
<evidence type="ECO:0000256" key="1">
    <source>
        <dbReference type="ARBA" id="ARBA00007504"/>
    </source>
</evidence>
<dbReference type="PROSITE" id="PS51194">
    <property type="entry name" value="HELICASE_CTER"/>
    <property type="match status" value="1"/>
</dbReference>
<evidence type="ECO:0000256" key="5">
    <source>
        <dbReference type="ARBA" id="ARBA00022806"/>
    </source>
</evidence>
<proteinExistence type="inferred from homology"/>
<evidence type="ECO:0000259" key="15">
    <source>
        <dbReference type="PROSITE" id="PS51192"/>
    </source>
</evidence>
<keyword evidence="9 13" id="KW-0234">DNA repair</keyword>
<keyword evidence="5 13" id="KW-0347">Helicase</keyword>
<comment type="function">
    <text evidence="13">Plays a critical role in recombination and DNA repair. Helps process Holliday junction intermediates to mature products by catalyzing branch migration. Has replication fork regression activity, unwinds stalled or blocked replication forks to make a HJ that can be resolved. Has a DNA unwinding activity characteristic of a DNA helicase with 3'-5' polarity.</text>
</comment>
<evidence type="ECO:0000256" key="12">
    <source>
        <dbReference type="ARBA" id="ARBA00048988"/>
    </source>
</evidence>
<dbReference type="InterPro" id="IPR045562">
    <property type="entry name" value="RecG_dom3_C"/>
</dbReference>
<comment type="similarity">
    <text evidence="1 13">Belongs to the helicase family. RecG subfamily.</text>
</comment>
<evidence type="ECO:0000256" key="4">
    <source>
        <dbReference type="ARBA" id="ARBA00022801"/>
    </source>
</evidence>
<keyword evidence="10" id="KW-0413">Isomerase</keyword>
<keyword evidence="2 13" id="KW-0547">Nucleotide-binding</keyword>
<feature type="domain" description="Helicase ATP-binding" evidence="15">
    <location>
        <begin position="288"/>
        <end position="461"/>
    </location>
</feature>
<comment type="catalytic activity">
    <reaction evidence="11 13">
        <text>Couples ATP hydrolysis with the unwinding of duplex DNA by translocating in the 3'-5' direction.</text>
        <dbReference type="EC" id="5.6.2.4"/>
    </reaction>
</comment>
<dbReference type="CDD" id="cd17992">
    <property type="entry name" value="DEXHc_RecG"/>
    <property type="match status" value="1"/>
</dbReference>
<dbReference type="Pfam" id="PF00271">
    <property type="entry name" value="Helicase_C"/>
    <property type="match status" value="1"/>
</dbReference>
<protein>
    <recommendedName>
        <fullName evidence="13">ATP-dependent DNA helicase RecG</fullName>
        <ecNumber evidence="13">5.6.2.4</ecNumber>
    </recommendedName>
</protein>
<gene>
    <name evidence="17" type="primary">recG</name>
    <name evidence="17" type="ORF">AB0D65_22445</name>
</gene>
<dbReference type="PANTHER" id="PTHR47964">
    <property type="entry name" value="ATP-DEPENDENT DNA HELICASE HOMOLOG RECG, CHLOROPLASTIC"/>
    <property type="match status" value="1"/>
</dbReference>
<dbReference type="NCBIfam" id="TIGR00643">
    <property type="entry name" value="recG"/>
    <property type="match status" value="1"/>
</dbReference>
<dbReference type="GO" id="GO:0003678">
    <property type="term" value="F:DNA helicase activity"/>
    <property type="evidence" value="ECO:0007669"/>
    <property type="project" value="UniProtKB-EC"/>
</dbReference>
<dbReference type="RefSeq" id="WP_359983709.1">
    <property type="nucleotide sequence ID" value="NZ_JBEZLS010000016.1"/>
</dbReference>
<sequence>MDLVPALEEPLKKVLGPATAKVMAEHLGLHTVGDLLHHYPRRYEERGQLTHLADLPMDEHVTVVAQVADARLHTFASAKAPRGKGQRLEVTITDGSGRLQLVFFGAGVHKPHKELLPGTRALFAGKVSLFNRRLQLAHPAYELLRGDAEETVETWAGALIPIYPATAKLESWKIGKALQTVLPSAQEAVDPLPESLRDGRGLVPLPEALLKIHRPHTKADIEDARARLKWDEAFVLQVALARRRHADAQLPAVARRPKPDGLLTAFDDRLPFTLTEGQQKVSGEIFDDLATEHPMHRLLQGEVGSGKTMVALRAMLAVVDAGGQAAMLAPTEVLAQQHHRSVTEMMGELAEGGMLGGVDDATKVVLLTGSMGAAARRRALLDLATGEAGIVIGTHALIEDKVRFHDLGLVVVDEQHRFGVEQRDALRGKGKQPPHLLVMTATPIPRTVAMTVFGDLETSVLDQLPAGRSPIASHVVPAADKPHFLARAWERVREEVANGHQAYVVCPRIGDEEDAPKGAAKKKSPEDEAEKRPPLAVLDIADQLAKGPLRGLRVEVLHGRMQPDDKDAVMRRFAAGDADVLVATTVIEVGVNVPNATAMVIMDADRFGVSQLHQLRGRVGRGSAPGLCLLVTEMPEASAARQRLNAVASTLDGFELSRIDLEQRREGDVLGQAQSGTRSSLRMLAVIDDEEIIAEAREEAAKIVAADPDLTHTPALRTALDALLDEEREQYLEKG</sequence>
<evidence type="ECO:0000256" key="8">
    <source>
        <dbReference type="ARBA" id="ARBA00023172"/>
    </source>
</evidence>
<dbReference type="CDD" id="cd04488">
    <property type="entry name" value="RecG_wedge_OBF"/>
    <property type="match status" value="1"/>
</dbReference>
<evidence type="ECO:0000256" key="3">
    <source>
        <dbReference type="ARBA" id="ARBA00022763"/>
    </source>
</evidence>
<reference evidence="17 18" key="1">
    <citation type="submission" date="2024-06" db="EMBL/GenBank/DDBJ databases">
        <title>The Natural Products Discovery Center: Release of the First 8490 Sequenced Strains for Exploring Actinobacteria Biosynthetic Diversity.</title>
        <authorList>
            <person name="Kalkreuter E."/>
            <person name="Kautsar S.A."/>
            <person name="Yang D."/>
            <person name="Bader C.D."/>
            <person name="Teijaro C.N."/>
            <person name="Fluegel L."/>
            <person name="Davis C.M."/>
            <person name="Simpson J.R."/>
            <person name="Lauterbach L."/>
            <person name="Steele A.D."/>
            <person name="Gui C."/>
            <person name="Meng S."/>
            <person name="Li G."/>
            <person name="Viehrig K."/>
            <person name="Ye F."/>
            <person name="Su P."/>
            <person name="Kiefer A.F."/>
            <person name="Nichols A."/>
            <person name="Cepeda A.J."/>
            <person name="Yan W."/>
            <person name="Fan B."/>
            <person name="Jiang Y."/>
            <person name="Adhikari A."/>
            <person name="Zheng C.-J."/>
            <person name="Schuster L."/>
            <person name="Cowan T.M."/>
            <person name="Smanski M.J."/>
            <person name="Chevrette M.G."/>
            <person name="De Carvalho L.P.S."/>
            <person name="Shen B."/>
        </authorList>
    </citation>
    <scope>NUCLEOTIDE SEQUENCE [LARGE SCALE GENOMIC DNA]</scope>
    <source>
        <strain evidence="17 18">NPDC048274</strain>
    </source>
</reference>
<dbReference type="InterPro" id="IPR014001">
    <property type="entry name" value="Helicase_ATP-bd"/>
</dbReference>
<evidence type="ECO:0000256" key="2">
    <source>
        <dbReference type="ARBA" id="ARBA00022741"/>
    </source>
</evidence>
<dbReference type="InterPro" id="IPR004365">
    <property type="entry name" value="NA-bd_OB_tRNA"/>
</dbReference>
<evidence type="ECO:0000313" key="18">
    <source>
        <dbReference type="Proteomes" id="UP001551582"/>
    </source>
</evidence>
<evidence type="ECO:0000256" key="11">
    <source>
        <dbReference type="ARBA" id="ARBA00034617"/>
    </source>
</evidence>
<dbReference type="NCBIfam" id="NF008167">
    <property type="entry name" value="PRK10917.2-1"/>
    <property type="match status" value="1"/>
</dbReference>
<dbReference type="Proteomes" id="UP001551582">
    <property type="component" value="Unassembled WGS sequence"/>
</dbReference>
<evidence type="ECO:0000256" key="6">
    <source>
        <dbReference type="ARBA" id="ARBA00022840"/>
    </source>
</evidence>
<dbReference type="InterPro" id="IPR004609">
    <property type="entry name" value="ATP-dep_DNA_helicase_RecG"/>
</dbReference>
<dbReference type="InterPro" id="IPR012340">
    <property type="entry name" value="NA-bd_OB-fold"/>
</dbReference>
<dbReference type="InterPro" id="IPR001650">
    <property type="entry name" value="Helicase_C-like"/>
</dbReference>
<dbReference type="SMART" id="SM00490">
    <property type="entry name" value="HELICc"/>
    <property type="match status" value="1"/>
</dbReference>
<keyword evidence="6 13" id="KW-0067">ATP-binding</keyword>
<dbReference type="InterPro" id="IPR047112">
    <property type="entry name" value="RecG/Mfd"/>
</dbReference>
<evidence type="ECO:0000256" key="9">
    <source>
        <dbReference type="ARBA" id="ARBA00023204"/>
    </source>
</evidence>
<evidence type="ECO:0000256" key="10">
    <source>
        <dbReference type="ARBA" id="ARBA00023235"/>
    </source>
</evidence>
<keyword evidence="18" id="KW-1185">Reference proteome</keyword>
<keyword evidence="4 13" id="KW-0378">Hydrolase</keyword>
<evidence type="ECO:0000313" key="17">
    <source>
        <dbReference type="EMBL" id="MEU9353650.1"/>
    </source>
</evidence>
<keyword evidence="7" id="KW-0238">DNA-binding</keyword>
<comment type="catalytic activity">
    <reaction evidence="12 13">
        <text>ATP + H2O = ADP + phosphate + H(+)</text>
        <dbReference type="Rhea" id="RHEA:13065"/>
        <dbReference type="ChEBI" id="CHEBI:15377"/>
        <dbReference type="ChEBI" id="CHEBI:15378"/>
        <dbReference type="ChEBI" id="CHEBI:30616"/>
        <dbReference type="ChEBI" id="CHEBI:43474"/>
        <dbReference type="ChEBI" id="CHEBI:456216"/>
        <dbReference type="EC" id="5.6.2.4"/>
    </reaction>
</comment>
<feature type="region of interest" description="Disordered" evidence="14">
    <location>
        <begin position="513"/>
        <end position="533"/>
    </location>
</feature>
<evidence type="ECO:0000256" key="7">
    <source>
        <dbReference type="ARBA" id="ARBA00023125"/>
    </source>
</evidence>
<feature type="domain" description="Helicase C-terminal" evidence="16">
    <location>
        <begin position="484"/>
        <end position="662"/>
    </location>
</feature>
<dbReference type="Gene3D" id="2.40.50.140">
    <property type="entry name" value="Nucleic acid-binding proteins"/>
    <property type="match status" value="1"/>
</dbReference>
<evidence type="ECO:0000256" key="14">
    <source>
        <dbReference type="SAM" id="MobiDB-lite"/>
    </source>
</evidence>
<dbReference type="Gene3D" id="3.40.50.300">
    <property type="entry name" value="P-loop containing nucleotide triphosphate hydrolases"/>
    <property type="match status" value="2"/>
</dbReference>
<dbReference type="Pfam" id="PF19833">
    <property type="entry name" value="RecG_dom3_C"/>
    <property type="match status" value="1"/>
</dbReference>
<dbReference type="PROSITE" id="PS51192">
    <property type="entry name" value="HELICASE_ATP_BIND_1"/>
    <property type="match status" value="1"/>
</dbReference>
<dbReference type="InterPro" id="IPR011545">
    <property type="entry name" value="DEAD/DEAH_box_helicase_dom"/>
</dbReference>
<dbReference type="GO" id="GO:0016787">
    <property type="term" value="F:hydrolase activity"/>
    <property type="evidence" value="ECO:0007669"/>
    <property type="project" value="UniProtKB-KW"/>
</dbReference>
<name>A0ABV3E933_9ACTN</name>
<dbReference type="InterPro" id="IPR027417">
    <property type="entry name" value="P-loop_NTPase"/>
</dbReference>
<organism evidence="17 18">
    <name type="scientific">Streptomyces griseoloalbus</name>
    <dbReference type="NCBI Taxonomy" id="67303"/>
    <lineage>
        <taxon>Bacteria</taxon>
        <taxon>Bacillati</taxon>
        <taxon>Actinomycetota</taxon>
        <taxon>Actinomycetes</taxon>
        <taxon>Kitasatosporales</taxon>
        <taxon>Streptomycetaceae</taxon>
        <taxon>Streptomyces</taxon>
    </lineage>
</organism>
<accession>A0ABV3E933</accession>
<evidence type="ECO:0000259" key="16">
    <source>
        <dbReference type="PROSITE" id="PS51194"/>
    </source>
</evidence>
<dbReference type="EMBL" id="JBEZLS010000016">
    <property type="protein sequence ID" value="MEU9353650.1"/>
    <property type="molecule type" value="Genomic_DNA"/>
</dbReference>
<dbReference type="Pfam" id="PF00270">
    <property type="entry name" value="DEAD"/>
    <property type="match status" value="1"/>
</dbReference>
<dbReference type="Pfam" id="PF01336">
    <property type="entry name" value="tRNA_anti-codon"/>
    <property type="match status" value="1"/>
</dbReference>
<evidence type="ECO:0000256" key="13">
    <source>
        <dbReference type="RuleBase" id="RU363016"/>
    </source>
</evidence>
<dbReference type="SUPFAM" id="SSF50249">
    <property type="entry name" value="Nucleic acid-binding proteins"/>
    <property type="match status" value="1"/>
</dbReference>
<dbReference type="SUPFAM" id="SSF52540">
    <property type="entry name" value="P-loop containing nucleoside triphosphate hydrolases"/>
    <property type="match status" value="2"/>
</dbReference>